<protein>
    <submittedName>
        <fullName evidence="2">Heterokaryon incompatibility protein-domain-containing protein</fullName>
    </submittedName>
</protein>
<dbReference type="PANTHER" id="PTHR33112:SF16">
    <property type="entry name" value="HETEROKARYON INCOMPATIBILITY DOMAIN-CONTAINING PROTEIN"/>
    <property type="match status" value="1"/>
</dbReference>
<evidence type="ECO:0000259" key="1">
    <source>
        <dbReference type="Pfam" id="PF06985"/>
    </source>
</evidence>
<keyword evidence="3" id="KW-1185">Reference proteome</keyword>
<dbReference type="InterPro" id="IPR010730">
    <property type="entry name" value="HET"/>
</dbReference>
<feature type="domain" description="Heterokaryon incompatibility" evidence="1">
    <location>
        <begin position="210"/>
        <end position="363"/>
    </location>
</feature>
<dbReference type="PANTHER" id="PTHR33112">
    <property type="entry name" value="DOMAIN PROTEIN, PUTATIVE-RELATED"/>
    <property type="match status" value="1"/>
</dbReference>
<dbReference type="EMBL" id="MU865428">
    <property type="protein sequence ID" value="KAK4223399.1"/>
    <property type="molecule type" value="Genomic_DNA"/>
</dbReference>
<dbReference type="Pfam" id="PF06985">
    <property type="entry name" value="HET"/>
    <property type="match status" value="1"/>
</dbReference>
<organism evidence="2 3">
    <name type="scientific">Podospora fimiseda</name>
    <dbReference type="NCBI Taxonomy" id="252190"/>
    <lineage>
        <taxon>Eukaryota</taxon>
        <taxon>Fungi</taxon>
        <taxon>Dikarya</taxon>
        <taxon>Ascomycota</taxon>
        <taxon>Pezizomycotina</taxon>
        <taxon>Sordariomycetes</taxon>
        <taxon>Sordariomycetidae</taxon>
        <taxon>Sordariales</taxon>
        <taxon>Podosporaceae</taxon>
        <taxon>Podospora</taxon>
    </lineage>
</organism>
<sequence>MASSLCRYCGKLSFRTLVSDVLQASKILDDYTPVPFYSHHRCFGELEESYRNGCSFCGLIVRSLKTNRILLLLDQTYPVQDGPIKICLHSSCNLWVYTRGKVGRNNPLDELLIWHDSTDQVWGSPQSILTLGVPPHLLAPYRIDGYQIGRSQTDPDLGSKANFNLANRWLRECQATHESCRRRIVPCLPTKVIDVRERRLVYSRGCIAEYTALSHCWGGNIPNVLTTATLQSWEQSLPGEELPANLRDPITITGHLGIRYLWIDCLCIIQDSPDDWANEADKMASVYGCSTLTICAAASAKSTTGILVQNLQLSSESFVDMTFASESVGASGFIRAELQRDQETLRLLEAYGPWNSRCWTLQEKFLSRSWLIYGRHRIHWHWAAGYRAADIDHLEELEQGNLKAPPPISAPLSYLLHSGVIKNSSFKVEEFLKNDNTISQMQQDFYSLVEDYSRRDLTLTSDLLDQKVYPKFAGHIFGEVNIGSTITVDGVVKTVQPLGRSIQNEDRDRGAGHLKFDGRVVVIPGNVFLDATIYDVAENDAGDGTKWCWNPGWGGVDSKDQAPIPADDDLLLLVVDVRDGIIALAIRQVVGQKDDVFERIGIANFYSSDQKKHEAALRSCEKRTITLI</sequence>
<evidence type="ECO:0000313" key="3">
    <source>
        <dbReference type="Proteomes" id="UP001301958"/>
    </source>
</evidence>
<name>A0AAN7GX50_9PEZI</name>
<reference evidence="2" key="2">
    <citation type="submission" date="2023-05" db="EMBL/GenBank/DDBJ databases">
        <authorList>
            <consortium name="Lawrence Berkeley National Laboratory"/>
            <person name="Steindorff A."/>
            <person name="Hensen N."/>
            <person name="Bonometti L."/>
            <person name="Westerberg I."/>
            <person name="Brannstrom I.O."/>
            <person name="Guillou S."/>
            <person name="Cros-Aarteil S."/>
            <person name="Calhoun S."/>
            <person name="Haridas S."/>
            <person name="Kuo A."/>
            <person name="Mondo S."/>
            <person name="Pangilinan J."/>
            <person name="Riley R."/>
            <person name="Labutti K."/>
            <person name="Andreopoulos B."/>
            <person name="Lipzen A."/>
            <person name="Chen C."/>
            <person name="Yanf M."/>
            <person name="Daum C."/>
            <person name="Ng V."/>
            <person name="Clum A."/>
            <person name="Ohm R."/>
            <person name="Martin F."/>
            <person name="Silar P."/>
            <person name="Natvig D."/>
            <person name="Lalanne C."/>
            <person name="Gautier V."/>
            <person name="Ament-Velasquez S.L."/>
            <person name="Kruys A."/>
            <person name="Hutchinson M.I."/>
            <person name="Powell A.J."/>
            <person name="Barry K."/>
            <person name="Miller A.N."/>
            <person name="Grigoriev I.V."/>
            <person name="Debuchy R."/>
            <person name="Gladieux P."/>
            <person name="Thoren M.H."/>
            <person name="Johannesson H."/>
        </authorList>
    </citation>
    <scope>NUCLEOTIDE SEQUENCE</scope>
    <source>
        <strain evidence="2">CBS 990.96</strain>
    </source>
</reference>
<gene>
    <name evidence="2" type="ORF">QBC38DRAFT_459405</name>
</gene>
<comment type="caution">
    <text evidence="2">The sequence shown here is derived from an EMBL/GenBank/DDBJ whole genome shotgun (WGS) entry which is preliminary data.</text>
</comment>
<evidence type="ECO:0000313" key="2">
    <source>
        <dbReference type="EMBL" id="KAK4223399.1"/>
    </source>
</evidence>
<accession>A0AAN7GX50</accession>
<dbReference type="AlphaFoldDB" id="A0AAN7GX50"/>
<proteinExistence type="predicted"/>
<reference evidence="2" key="1">
    <citation type="journal article" date="2023" name="Mol. Phylogenet. Evol.">
        <title>Genome-scale phylogeny and comparative genomics of the fungal order Sordariales.</title>
        <authorList>
            <person name="Hensen N."/>
            <person name="Bonometti L."/>
            <person name="Westerberg I."/>
            <person name="Brannstrom I.O."/>
            <person name="Guillou S."/>
            <person name="Cros-Aarteil S."/>
            <person name="Calhoun S."/>
            <person name="Haridas S."/>
            <person name="Kuo A."/>
            <person name="Mondo S."/>
            <person name="Pangilinan J."/>
            <person name="Riley R."/>
            <person name="LaButti K."/>
            <person name="Andreopoulos B."/>
            <person name="Lipzen A."/>
            <person name="Chen C."/>
            <person name="Yan M."/>
            <person name="Daum C."/>
            <person name="Ng V."/>
            <person name="Clum A."/>
            <person name="Steindorff A."/>
            <person name="Ohm R.A."/>
            <person name="Martin F."/>
            <person name="Silar P."/>
            <person name="Natvig D.O."/>
            <person name="Lalanne C."/>
            <person name="Gautier V."/>
            <person name="Ament-Velasquez S.L."/>
            <person name="Kruys A."/>
            <person name="Hutchinson M.I."/>
            <person name="Powell A.J."/>
            <person name="Barry K."/>
            <person name="Miller A.N."/>
            <person name="Grigoriev I.V."/>
            <person name="Debuchy R."/>
            <person name="Gladieux P."/>
            <person name="Hiltunen Thoren M."/>
            <person name="Johannesson H."/>
        </authorList>
    </citation>
    <scope>NUCLEOTIDE SEQUENCE</scope>
    <source>
        <strain evidence="2">CBS 990.96</strain>
    </source>
</reference>
<dbReference type="Proteomes" id="UP001301958">
    <property type="component" value="Unassembled WGS sequence"/>
</dbReference>